<reference evidence="3 4" key="2">
    <citation type="submission" date="2018-11" db="EMBL/GenBank/DDBJ databases">
        <authorList>
            <consortium name="Pathogen Informatics"/>
        </authorList>
    </citation>
    <scope>NUCLEOTIDE SEQUENCE [LARGE SCALE GENOMIC DNA]</scope>
    <source>
        <strain evidence="3 4">Egypt</strain>
    </source>
</reference>
<dbReference type="WBParaSite" id="ECPE_0000826901-mRNA-1">
    <property type="protein sequence ID" value="ECPE_0000826901-mRNA-1"/>
    <property type="gene ID" value="ECPE_0000826901"/>
</dbReference>
<feature type="compositionally biased region" description="Basic residues" evidence="1">
    <location>
        <begin position="71"/>
        <end position="80"/>
    </location>
</feature>
<accession>A0A183AMR0</accession>
<evidence type="ECO:0000256" key="1">
    <source>
        <dbReference type="SAM" id="MobiDB-lite"/>
    </source>
</evidence>
<reference evidence="5" key="1">
    <citation type="submission" date="2016-06" db="UniProtKB">
        <authorList>
            <consortium name="WormBaseParasite"/>
        </authorList>
    </citation>
    <scope>IDENTIFICATION</scope>
</reference>
<dbReference type="AlphaFoldDB" id="A0A183AMR0"/>
<proteinExistence type="predicted"/>
<dbReference type="EMBL" id="UZAN01045717">
    <property type="protein sequence ID" value="VDP83079.1"/>
    <property type="molecule type" value="Genomic_DNA"/>
</dbReference>
<organism evidence="5">
    <name type="scientific">Echinostoma caproni</name>
    <dbReference type="NCBI Taxonomy" id="27848"/>
    <lineage>
        <taxon>Eukaryota</taxon>
        <taxon>Metazoa</taxon>
        <taxon>Spiralia</taxon>
        <taxon>Lophotrochozoa</taxon>
        <taxon>Platyhelminthes</taxon>
        <taxon>Trematoda</taxon>
        <taxon>Digenea</taxon>
        <taxon>Plagiorchiida</taxon>
        <taxon>Echinostomata</taxon>
        <taxon>Echinostomatoidea</taxon>
        <taxon>Echinostomatidae</taxon>
        <taxon>Echinostoma</taxon>
    </lineage>
</organism>
<keyword evidence="2" id="KW-0732">Signal</keyword>
<gene>
    <name evidence="3" type="ORF">ECPE_LOCUS8245</name>
</gene>
<feature type="chain" id="PRO_5043138107" evidence="2">
    <location>
        <begin position="16"/>
        <end position="147"/>
    </location>
</feature>
<protein>
    <submittedName>
        <fullName evidence="3 5">Uncharacterized protein</fullName>
    </submittedName>
</protein>
<dbReference type="Proteomes" id="UP000272942">
    <property type="component" value="Unassembled WGS sequence"/>
</dbReference>
<feature type="signal peptide" evidence="2">
    <location>
        <begin position="1"/>
        <end position="15"/>
    </location>
</feature>
<evidence type="ECO:0000313" key="5">
    <source>
        <dbReference type="WBParaSite" id="ECPE_0000826901-mRNA-1"/>
    </source>
</evidence>
<sequence length="147" mass="16528">MLFLLPLLSIKSTSVTHFYSPGTSIYFSDSINQAPTLCDLIALNLLPTRSIYQKAKVEVIAEEQAELAARRASRVPRRASKANGDEHEQDGKEAERKKNKRKTKNKSNSELHPTQVDDHPGPQQNEPQMTRLDCTNEFPPIDEEVVA</sequence>
<evidence type="ECO:0000313" key="3">
    <source>
        <dbReference type="EMBL" id="VDP83079.1"/>
    </source>
</evidence>
<feature type="compositionally biased region" description="Basic and acidic residues" evidence="1">
    <location>
        <begin position="83"/>
        <end position="96"/>
    </location>
</feature>
<name>A0A183AMR0_9TREM</name>
<evidence type="ECO:0000256" key="2">
    <source>
        <dbReference type="SAM" id="SignalP"/>
    </source>
</evidence>
<feature type="region of interest" description="Disordered" evidence="1">
    <location>
        <begin position="68"/>
        <end position="147"/>
    </location>
</feature>
<evidence type="ECO:0000313" key="4">
    <source>
        <dbReference type="Proteomes" id="UP000272942"/>
    </source>
</evidence>
<keyword evidence="4" id="KW-1185">Reference proteome</keyword>